<dbReference type="SUPFAM" id="SSF53927">
    <property type="entry name" value="Cytidine deaminase-like"/>
    <property type="match status" value="1"/>
</dbReference>
<dbReference type="EMBL" id="UOEY01000136">
    <property type="protein sequence ID" value="VAW41764.1"/>
    <property type="molecule type" value="Genomic_DNA"/>
</dbReference>
<evidence type="ECO:0000313" key="11">
    <source>
        <dbReference type="EMBL" id="VAW41764.1"/>
    </source>
</evidence>
<evidence type="ECO:0000256" key="9">
    <source>
        <dbReference type="ARBA" id="ARBA00048045"/>
    </source>
</evidence>
<evidence type="ECO:0000256" key="4">
    <source>
        <dbReference type="ARBA" id="ARBA00019216"/>
    </source>
</evidence>
<feature type="domain" description="CMP/dCMP-type deaminase" evidence="10">
    <location>
        <begin position="15"/>
        <end position="143"/>
    </location>
</feature>
<dbReference type="InterPro" id="IPR016193">
    <property type="entry name" value="Cytidine_deaminase-like"/>
</dbReference>
<evidence type="ECO:0000259" key="10">
    <source>
        <dbReference type="PROSITE" id="PS51747"/>
    </source>
</evidence>
<name>A0A3B0WDS6_9ZZZZ</name>
<keyword evidence="7 11" id="KW-0378">Hydrolase</keyword>
<dbReference type="PANTHER" id="PTHR11079">
    <property type="entry name" value="CYTOSINE DEAMINASE FAMILY MEMBER"/>
    <property type="match status" value="1"/>
</dbReference>
<evidence type="ECO:0000256" key="3">
    <source>
        <dbReference type="ARBA" id="ARBA00012740"/>
    </source>
</evidence>
<dbReference type="NCBIfam" id="NF008113">
    <property type="entry name" value="PRK10860.1"/>
    <property type="match status" value="1"/>
</dbReference>
<dbReference type="InterPro" id="IPR058535">
    <property type="entry name" value="MafB19-deam"/>
</dbReference>
<reference evidence="11" key="1">
    <citation type="submission" date="2018-06" db="EMBL/GenBank/DDBJ databases">
        <authorList>
            <person name="Zhirakovskaya E."/>
        </authorList>
    </citation>
    <scope>NUCLEOTIDE SEQUENCE</scope>
</reference>
<evidence type="ECO:0000256" key="6">
    <source>
        <dbReference type="ARBA" id="ARBA00022723"/>
    </source>
</evidence>
<organism evidence="11">
    <name type="scientific">hydrothermal vent metagenome</name>
    <dbReference type="NCBI Taxonomy" id="652676"/>
    <lineage>
        <taxon>unclassified sequences</taxon>
        <taxon>metagenomes</taxon>
        <taxon>ecological metagenomes</taxon>
    </lineage>
</organism>
<dbReference type="InterPro" id="IPR028883">
    <property type="entry name" value="tRNA_aden_deaminase"/>
</dbReference>
<evidence type="ECO:0000256" key="1">
    <source>
        <dbReference type="ARBA" id="ARBA00001947"/>
    </source>
</evidence>
<dbReference type="GO" id="GO:0008270">
    <property type="term" value="F:zinc ion binding"/>
    <property type="evidence" value="ECO:0007669"/>
    <property type="project" value="InterPro"/>
</dbReference>
<dbReference type="PANTHER" id="PTHR11079:SF179">
    <property type="entry name" value="TRNA(ADENINE(34)) DEAMINASE, CHLOROPLASTIC"/>
    <property type="match status" value="1"/>
</dbReference>
<keyword evidence="8" id="KW-0862">Zinc</keyword>
<evidence type="ECO:0000256" key="7">
    <source>
        <dbReference type="ARBA" id="ARBA00022801"/>
    </source>
</evidence>
<evidence type="ECO:0000256" key="8">
    <source>
        <dbReference type="ARBA" id="ARBA00022833"/>
    </source>
</evidence>
<dbReference type="InterPro" id="IPR016192">
    <property type="entry name" value="APOBEC/CMP_deaminase_Zn-bd"/>
</dbReference>
<gene>
    <name evidence="11" type="ORF">MNBD_DELTA04-1739</name>
</gene>
<evidence type="ECO:0000256" key="5">
    <source>
        <dbReference type="ARBA" id="ARBA00022694"/>
    </source>
</evidence>
<comment type="cofactor">
    <cofactor evidence="1">
        <name>Zn(2+)</name>
        <dbReference type="ChEBI" id="CHEBI:29105"/>
    </cofactor>
</comment>
<proteinExistence type="inferred from homology"/>
<dbReference type="AlphaFoldDB" id="A0A3B0WDS6"/>
<keyword evidence="5" id="KW-0819">tRNA processing</keyword>
<dbReference type="InterPro" id="IPR002125">
    <property type="entry name" value="CMP_dCMP_dom"/>
</dbReference>
<comment type="similarity">
    <text evidence="2">Belongs to the cytidine and deoxycytidylate deaminase family. ADAT2 subfamily.</text>
</comment>
<dbReference type="EC" id="3.5.4.33" evidence="3"/>
<dbReference type="HAMAP" id="MF_00972">
    <property type="entry name" value="tRNA_aden_deaminase"/>
    <property type="match status" value="1"/>
</dbReference>
<sequence>MRDRLRRVELMSTKTDDLRMMELALGQARDAAARGEVPVGAVLVDGDGRLLATAGNNCVGASDPAGHAEMLVLRQAAGILGNYRLVGATLYVTLEPCAMCAAAMVHARIERLVFGAADPKAGAIISRYRIGTDGVLNHRFVVSGGILEVECGRLLKDFFRNRRR</sequence>
<dbReference type="PROSITE" id="PS51747">
    <property type="entry name" value="CYT_DCMP_DEAMINASES_2"/>
    <property type="match status" value="1"/>
</dbReference>
<keyword evidence="6" id="KW-0479">Metal-binding</keyword>
<dbReference type="PROSITE" id="PS00903">
    <property type="entry name" value="CYT_DCMP_DEAMINASES_1"/>
    <property type="match status" value="1"/>
</dbReference>
<comment type="catalytic activity">
    <reaction evidence="9">
        <text>adenosine(34) in tRNA + H2O + H(+) = inosine(34) in tRNA + NH4(+)</text>
        <dbReference type="Rhea" id="RHEA:43168"/>
        <dbReference type="Rhea" id="RHEA-COMP:10373"/>
        <dbReference type="Rhea" id="RHEA-COMP:10374"/>
        <dbReference type="ChEBI" id="CHEBI:15377"/>
        <dbReference type="ChEBI" id="CHEBI:15378"/>
        <dbReference type="ChEBI" id="CHEBI:28938"/>
        <dbReference type="ChEBI" id="CHEBI:74411"/>
        <dbReference type="ChEBI" id="CHEBI:82852"/>
        <dbReference type="EC" id="3.5.4.33"/>
    </reaction>
</comment>
<evidence type="ECO:0000256" key="2">
    <source>
        <dbReference type="ARBA" id="ARBA00010669"/>
    </source>
</evidence>
<dbReference type="Gene3D" id="3.40.140.10">
    <property type="entry name" value="Cytidine Deaminase, domain 2"/>
    <property type="match status" value="1"/>
</dbReference>
<dbReference type="CDD" id="cd01285">
    <property type="entry name" value="nucleoside_deaminase"/>
    <property type="match status" value="1"/>
</dbReference>
<dbReference type="GO" id="GO:0052717">
    <property type="term" value="F:tRNA-specific adenosine-34 deaminase activity"/>
    <property type="evidence" value="ECO:0007669"/>
    <property type="project" value="UniProtKB-EC"/>
</dbReference>
<accession>A0A3B0WDS6</accession>
<dbReference type="GO" id="GO:0002100">
    <property type="term" value="P:tRNA wobble adenosine to inosine editing"/>
    <property type="evidence" value="ECO:0007669"/>
    <property type="project" value="InterPro"/>
</dbReference>
<protein>
    <recommendedName>
        <fullName evidence="4">tRNA-specific adenosine deaminase 2</fullName>
        <ecNumber evidence="3">3.5.4.33</ecNumber>
    </recommendedName>
</protein>
<dbReference type="Pfam" id="PF14437">
    <property type="entry name" value="MafB19-deam"/>
    <property type="match status" value="1"/>
</dbReference>